<comment type="catalytic activity">
    <reaction evidence="7 8">
        <text>D-glyceraldehyde 3-phosphate = dihydroxyacetone phosphate</text>
        <dbReference type="Rhea" id="RHEA:18585"/>
        <dbReference type="ChEBI" id="CHEBI:57642"/>
        <dbReference type="ChEBI" id="CHEBI:59776"/>
        <dbReference type="EC" id="5.3.1.1"/>
    </reaction>
</comment>
<dbReference type="EC" id="5.3.1.1" evidence="7 8"/>
<feature type="binding site" evidence="7">
    <location>
        <begin position="7"/>
        <end position="9"/>
    </location>
    <ligand>
        <name>substrate</name>
    </ligand>
</feature>
<evidence type="ECO:0000256" key="5">
    <source>
        <dbReference type="ARBA" id="ARBA00023152"/>
    </source>
</evidence>
<dbReference type="RefSeq" id="WP_096601945.1">
    <property type="nucleotide sequence ID" value="NZ_OBEN01000004.1"/>
</dbReference>
<feature type="binding site" evidence="7">
    <location>
        <position position="209"/>
    </location>
    <ligand>
        <name>substrate</name>
    </ligand>
</feature>
<gene>
    <name evidence="7" type="primary">tpiA</name>
    <name evidence="9" type="ORF">SAMN06265353_0994</name>
</gene>
<keyword evidence="4 7" id="KW-0963">Cytoplasm</keyword>
<organism evidence="9 10">
    <name type="scientific">Hydrogenobacter hydrogenophilus</name>
    <dbReference type="NCBI Taxonomy" id="35835"/>
    <lineage>
        <taxon>Bacteria</taxon>
        <taxon>Pseudomonadati</taxon>
        <taxon>Aquificota</taxon>
        <taxon>Aquificia</taxon>
        <taxon>Aquificales</taxon>
        <taxon>Aquificaceae</taxon>
        <taxon>Hydrogenobacter</taxon>
    </lineage>
</organism>
<dbReference type="FunFam" id="3.20.20.70:FF:000016">
    <property type="entry name" value="Triosephosphate isomerase"/>
    <property type="match status" value="1"/>
</dbReference>
<evidence type="ECO:0000256" key="7">
    <source>
        <dbReference type="HAMAP-Rule" id="MF_00147"/>
    </source>
</evidence>
<comment type="pathway">
    <text evidence="1 7 8">Carbohydrate degradation; glycolysis; D-glyceraldehyde 3-phosphate from glycerone phosphate: step 1/1.</text>
</comment>
<comment type="caution">
    <text evidence="7">Lacks conserved residue(s) required for the propagation of feature annotation.</text>
</comment>
<accession>A0A285P2M8</accession>
<evidence type="ECO:0000256" key="8">
    <source>
        <dbReference type="RuleBase" id="RU363013"/>
    </source>
</evidence>
<feature type="active site" description="Electrophile" evidence="7">
    <location>
        <position position="93"/>
    </location>
</feature>
<protein>
    <recommendedName>
        <fullName evidence="7 8">Triosephosphate isomerase</fullName>
        <shortName evidence="7">TIM</shortName>
        <shortName evidence="7">TPI</shortName>
        <ecNumber evidence="7 8">5.3.1.1</ecNumber>
    </recommendedName>
    <alternativeName>
        <fullName evidence="7">Triose-phosphate isomerase</fullName>
    </alternativeName>
</protein>
<evidence type="ECO:0000313" key="9">
    <source>
        <dbReference type="EMBL" id="SNZ14131.1"/>
    </source>
</evidence>
<dbReference type="InterPro" id="IPR022896">
    <property type="entry name" value="TrioseP_Isoase_bac/euk"/>
</dbReference>
<dbReference type="InterPro" id="IPR013785">
    <property type="entry name" value="Aldolase_TIM"/>
</dbReference>
<dbReference type="EMBL" id="OBEN01000004">
    <property type="protein sequence ID" value="SNZ14131.1"/>
    <property type="molecule type" value="Genomic_DNA"/>
</dbReference>
<dbReference type="OrthoDB" id="9809429at2"/>
<dbReference type="GO" id="GO:0005829">
    <property type="term" value="C:cytosol"/>
    <property type="evidence" value="ECO:0007669"/>
    <property type="project" value="TreeGrafter"/>
</dbReference>
<dbReference type="NCBIfam" id="TIGR00419">
    <property type="entry name" value="tim"/>
    <property type="match status" value="1"/>
</dbReference>
<dbReference type="PROSITE" id="PS00171">
    <property type="entry name" value="TIM_1"/>
    <property type="match status" value="1"/>
</dbReference>
<evidence type="ECO:0000256" key="1">
    <source>
        <dbReference type="ARBA" id="ARBA00004680"/>
    </source>
</evidence>
<comment type="pathway">
    <text evidence="7 8">Carbohydrate biosynthesis; gluconeogenesis.</text>
</comment>
<evidence type="ECO:0000256" key="4">
    <source>
        <dbReference type="ARBA" id="ARBA00022490"/>
    </source>
</evidence>
<dbReference type="PROSITE" id="PS51440">
    <property type="entry name" value="TIM_2"/>
    <property type="match status" value="1"/>
</dbReference>
<dbReference type="UniPathway" id="UPA00109">
    <property type="reaction ID" value="UER00189"/>
</dbReference>
<dbReference type="GO" id="GO:0004807">
    <property type="term" value="F:triose-phosphate isomerase activity"/>
    <property type="evidence" value="ECO:0007669"/>
    <property type="project" value="UniProtKB-UniRule"/>
</dbReference>
<keyword evidence="5 7" id="KW-0324">Glycolysis</keyword>
<dbReference type="InterPro" id="IPR035990">
    <property type="entry name" value="TIM_sf"/>
</dbReference>
<comment type="similarity">
    <text evidence="2 7 8">Belongs to the triosephosphate isomerase family.</text>
</comment>
<dbReference type="UniPathway" id="UPA00138"/>
<dbReference type="AlphaFoldDB" id="A0A285P2M8"/>
<evidence type="ECO:0000256" key="6">
    <source>
        <dbReference type="ARBA" id="ARBA00023235"/>
    </source>
</evidence>
<dbReference type="Pfam" id="PF00121">
    <property type="entry name" value="TIM"/>
    <property type="match status" value="1"/>
</dbReference>
<name>A0A285P2M8_9AQUI</name>
<feature type="binding site" evidence="7">
    <location>
        <position position="170"/>
    </location>
    <ligand>
        <name>substrate</name>
    </ligand>
</feature>
<proteinExistence type="inferred from homology"/>
<comment type="subunit">
    <text evidence="7 8">Homodimer.</text>
</comment>
<dbReference type="Gene3D" id="3.20.20.70">
    <property type="entry name" value="Aldolase class I"/>
    <property type="match status" value="1"/>
</dbReference>
<dbReference type="HAMAP" id="MF_00147_B">
    <property type="entry name" value="TIM_B"/>
    <property type="match status" value="1"/>
</dbReference>
<dbReference type="GO" id="GO:0019563">
    <property type="term" value="P:glycerol catabolic process"/>
    <property type="evidence" value="ECO:0007669"/>
    <property type="project" value="TreeGrafter"/>
</dbReference>
<dbReference type="SUPFAM" id="SSF51351">
    <property type="entry name" value="Triosephosphate isomerase (TIM)"/>
    <property type="match status" value="1"/>
</dbReference>
<dbReference type="GO" id="GO:0006096">
    <property type="term" value="P:glycolytic process"/>
    <property type="evidence" value="ECO:0007669"/>
    <property type="project" value="UniProtKB-UniRule"/>
</dbReference>
<dbReference type="CDD" id="cd00311">
    <property type="entry name" value="TIM"/>
    <property type="match status" value="1"/>
</dbReference>
<dbReference type="PANTHER" id="PTHR21139:SF42">
    <property type="entry name" value="TRIOSEPHOSPHATE ISOMERASE"/>
    <property type="match status" value="1"/>
</dbReference>
<keyword evidence="3 7" id="KW-0312">Gluconeogenesis</keyword>
<keyword evidence="6 7" id="KW-0413">Isomerase</keyword>
<evidence type="ECO:0000256" key="3">
    <source>
        <dbReference type="ARBA" id="ARBA00022432"/>
    </source>
</evidence>
<keyword evidence="10" id="KW-1185">Reference proteome</keyword>
<dbReference type="Proteomes" id="UP000218627">
    <property type="component" value="Unassembled WGS sequence"/>
</dbReference>
<comment type="subcellular location">
    <subcellularLocation>
        <location evidence="7 8">Cytoplasm</location>
    </subcellularLocation>
</comment>
<evidence type="ECO:0000256" key="2">
    <source>
        <dbReference type="ARBA" id="ARBA00007422"/>
    </source>
</evidence>
<evidence type="ECO:0000313" key="10">
    <source>
        <dbReference type="Proteomes" id="UP000218627"/>
    </source>
</evidence>
<feature type="active site" description="Proton acceptor" evidence="7">
    <location>
        <position position="164"/>
    </location>
</feature>
<dbReference type="GO" id="GO:0006094">
    <property type="term" value="P:gluconeogenesis"/>
    <property type="evidence" value="ECO:0007669"/>
    <property type="project" value="UniProtKB-UniRule"/>
</dbReference>
<comment type="function">
    <text evidence="7">Involved in the gluconeogenesis. Catalyzes stereospecifically the conversion of dihydroxyacetone phosphate (DHAP) to D-glyceraldehyde-3-phosphate (G3P).</text>
</comment>
<dbReference type="InterPro" id="IPR000652">
    <property type="entry name" value="Triosephosphate_isomerase"/>
</dbReference>
<dbReference type="PANTHER" id="PTHR21139">
    <property type="entry name" value="TRIOSEPHOSPHATE ISOMERASE"/>
    <property type="match status" value="1"/>
</dbReference>
<reference evidence="10" key="1">
    <citation type="submission" date="2017-09" db="EMBL/GenBank/DDBJ databases">
        <authorList>
            <person name="Varghese N."/>
            <person name="Submissions S."/>
        </authorList>
    </citation>
    <scope>NUCLEOTIDE SEQUENCE [LARGE SCALE GENOMIC DNA]</scope>
    <source>
        <strain evidence="10">DSM 2913</strain>
    </source>
</reference>
<dbReference type="InterPro" id="IPR020861">
    <property type="entry name" value="Triosephosphate_isomerase_AS"/>
</dbReference>
<sequence>MKLISANWKMNMTPTQTKDYIAKFLPLVRDVKDREILLCVPYTSLCVASDLLKGTHIKLGAQNVYYEPKGAFTGEISVAMLKDLGVSYVIVGHSERRWIFGERDETINRKLLACLDGGLRPILCVGERLEEREAGLTFKVVETQIRLALSSLEDYTDMIDIAYEPVWAIGSGNPATPKDAQAVHKFIKDILKSINKNYQGKTRVLYGGSVNLNNAREFINTQDVDGLLVGSASLDPESFAQIVNAS</sequence>
<dbReference type="GO" id="GO:0046166">
    <property type="term" value="P:glyceraldehyde-3-phosphate biosynthetic process"/>
    <property type="evidence" value="ECO:0007669"/>
    <property type="project" value="TreeGrafter"/>
</dbReference>